<feature type="compositionally biased region" description="Pro residues" evidence="1">
    <location>
        <begin position="13"/>
        <end position="23"/>
    </location>
</feature>
<proteinExistence type="predicted"/>
<evidence type="ECO:0000313" key="2">
    <source>
        <dbReference type="EnsemblPlants" id="TuG1812G0300001008.01.T01.cds368037"/>
    </source>
</evidence>
<reference evidence="3" key="1">
    <citation type="journal article" date="2013" name="Nature">
        <title>Draft genome of the wheat A-genome progenitor Triticum urartu.</title>
        <authorList>
            <person name="Ling H.Q."/>
            <person name="Zhao S."/>
            <person name="Liu D."/>
            <person name="Wang J."/>
            <person name="Sun H."/>
            <person name="Zhang C."/>
            <person name="Fan H."/>
            <person name="Li D."/>
            <person name="Dong L."/>
            <person name="Tao Y."/>
            <person name="Gao C."/>
            <person name="Wu H."/>
            <person name="Li Y."/>
            <person name="Cui Y."/>
            <person name="Guo X."/>
            <person name="Zheng S."/>
            <person name="Wang B."/>
            <person name="Yu K."/>
            <person name="Liang Q."/>
            <person name="Yang W."/>
            <person name="Lou X."/>
            <person name="Chen J."/>
            <person name="Feng M."/>
            <person name="Jian J."/>
            <person name="Zhang X."/>
            <person name="Luo G."/>
            <person name="Jiang Y."/>
            <person name="Liu J."/>
            <person name="Wang Z."/>
            <person name="Sha Y."/>
            <person name="Zhang B."/>
            <person name="Wu H."/>
            <person name="Tang D."/>
            <person name="Shen Q."/>
            <person name="Xue P."/>
            <person name="Zou S."/>
            <person name="Wang X."/>
            <person name="Liu X."/>
            <person name="Wang F."/>
            <person name="Yang Y."/>
            <person name="An X."/>
            <person name="Dong Z."/>
            <person name="Zhang K."/>
            <person name="Zhang X."/>
            <person name="Luo M.C."/>
            <person name="Dvorak J."/>
            <person name="Tong Y."/>
            <person name="Wang J."/>
            <person name="Yang H."/>
            <person name="Li Z."/>
            <person name="Wang D."/>
            <person name="Zhang A."/>
            <person name="Wang J."/>
        </authorList>
    </citation>
    <scope>NUCLEOTIDE SEQUENCE</scope>
    <source>
        <strain evidence="3">cv. G1812</strain>
    </source>
</reference>
<reference evidence="2" key="3">
    <citation type="submission" date="2022-06" db="UniProtKB">
        <authorList>
            <consortium name="EnsemblPlants"/>
        </authorList>
    </citation>
    <scope>IDENTIFICATION</scope>
</reference>
<dbReference type="AlphaFoldDB" id="A0A8R7PN56"/>
<protein>
    <submittedName>
        <fullName evidence="2">Uncharacterized protein</fullName>
    </submittedName>
</protein>
<dbReference type="Gramene" id="TuG1812G0300001008.01.T01">
    <property type="protein sequence ID" value="TuG1812G0300001008.01.T01.cds368037"/>
    <property type="gene ID" value="TuG1812G0300001008.01"/>
</dbReference>
<dbReference type="Proteomes" id="UP000015106">
    <property type="component" value="Chromosome 3"/>
</dbReference>
<evidence type="ECO:0000256" key="1">
    <source>
        <dbReference type="SAM" id="MobiDB-lite"/>
    </source>
</evidence>
<evidence type="ECO:0000313" key="3">
    <source>
        <dbReference type="Proteomes" id="UP000015106"/>
    </source>
</evidence>
<organism evidence="2 3">
    <name type="scientific">Triticum urartu</name>
    <name type="common">Red wild einkorn</name>
    <name type="synonym">Crithodium urartu</name>
    <dbReference type="NCBI Taxonomy" id="4572"/>
    <lineage>
        <taxon>Eukaryota</taxon>
        <taxon>Viridiplantae</taxon>
        <taxon>Streptophyta</taxon>
        <taxon>Embryophyta</taxon>
        <taxon>Tracheophyta</taxon>
        <taxon>Spermatophyta</taxon>
        <taxon>Magnoliopsida</taxon>
        <taxon>Liliopsida</taxon>
        <taxon>Poales</taxon>
        <taxon>Poaceae</taxon>
        <taxon>BOP clade</taxon>
        <taxon>Pooideae</taxon>
        <taxon>Triticodae</taxon>
        <taxon>Triticeae</taxon>
        <taxon>Triticinae</taxon>
        <taxon>Triticum</taxon>
    </lineage>
</organism>
<keyword evidence="3" id="KW-1185">Reference proteome</keyword>
<accession>A0A8R7PN56</accession>
<name>A0A8R7PN56_TRIUA</name>
<reference evidence="2" key="2">
    <citation type="submission" date="2018-03" db="EMBL/GenBank/DDBJ databases">
        <title>The Triticum urartu genome reveals the dynamic nature of wheat genome evolution.</title>
        <authorList>
            <person name="Ling H."/>
            <person name="Ma B."/>
            <person name="Shi X."/>
            <person name="Liu H."/>
            <person name="Dong L."/>
            <person name="Sun H."/>
            <person name="Cao Y."/>
            <person name="Gao Q."/>
            <person name="Zheng S."/>
            <person name="Li Y."/>
            <person name="Yu Y."/>
            <person name="Du H."/>
            <person name="Qi M."/>
            <person name="Li Y."/>
            <person name="Yu H."/>
            <person name="Cui Y."/>
            <person name="Wang N."/>
            <person name="Chen C."/>
            <person name="Wu H."/>
            <person name="Zhao Y."/>
            <person name="Zhang J."/>
            <person name="Li Y."/>
            <person name="Zhou W."/>
            <person name="Zhang B."/>
            <person name="Hu W."/>
            <person name="Eijk M."/>
            <person name="Tang J."/>
            <person name="Witsenboer H."/>
            <person name="Zhao S."/>
            <person name="Li Z."/>
            <person name="Zhang A."/>
            <person name="Wang D."/>
            <person name="Liang C."/>
        </authorList>
    </citation>
    <scope>NUCLEOTIDE SEQUENCE [LARGE SCALE GENOMIC DNA]</scope>
    <source>
        <strain evidence="2">cv. G1812</strain>
    </source>
</reference>
<dbReference type="EnsemblPlants" id="TuG1812G0300001008.01.T01">
    <property type="protein sequence ID" value="TuG1812G0300001008.01.T01.cds368037"/>
    <property type="gene ID" value="TuG1812G0300001008.01"/>
</dbReference>
<feature type="region of interest" description="Disordered" evidence="1">
    <location>
        <begin position="11"/>
        <end position="51"/>
    </location>
</feature>
<sequence length="132" mass="15164">FSLQTYHAVQCRPPWPPDQPPRHVPWKARQGPSQQQSAARGPRRWPSCQPLGLRRVPHNSWSCSREWRRHCRSRHPGRPPGRLSCRSCSVRRCADMTCARSSSKLPNRDQQLLQGRLQVRSVATPCTYDSGC</sequence>